<dbReference type="AlphaFoldDB" id="A0A368Q568"/>
<reference evidence="1" key="2">
    <citation type="submission" date="2015-07" db="EMBL/GenBank/DDBJ databases">
        <authorList>
            <person name="Noorani M."/>
        </authorList>
    </citation>
    <scope>NUCLEOTIDE SEQUENCE</scope>
    <source>
        <strain evidence="1">Yugu1</strain>
    </source>
</reference>
<name>A0A368Q568_SETIT</name>
<evidence type="ECO:0000313" key="1">
    <source>
        <dbReference type="EMBL" id="RCV12993.1"/>
    </source>
</evidence>
<gene>
    <name evidence="1" type="ORF">SETIT_2G311300v2</name>
</gene>
<dbReference type="EMBL" id="CM003529">
    <property type="protein sequence ID" value="RCV12993.1"/>
    <property type="molecule type" value="Genomic_DNA"/>
</dbReference>
<organism evidence="1">
    <name type="scientific">Setaria italica</name>
    <name type="common">Foxtail millet</name>
    <name type="synonym">Panicum italicum</name>
    <dbReference type="NCBI Taxonomy" id="4555"/>
    <lineage>
        <taxon>Eukaryota</taxon>
        <taxon>Viridiplantae</taxon>
        <taxon>Streptophyta</taxon>
        <taxon>Embryophyta</taxon>
        <taxon>Tracheophyta</taxon>
        <taxon>Spermatophyta</taxon>
        <taxon>Magnoliopsida</taxon>
        <taxon>Liliopsida</taxon>
        <taxon>Poales</taxon>
        <taxon>Poaceae</taxon>
        <taxon>PACMAD clade</taxon>
        <taxon>Panicoideae</taxon>
        <taxon>Panicodae</taxon>
        <taxon>Paniceae</taxon>
        <taxon>Cenchrinae</taxon>
        <taxon>Setaria</taxon>
    </lineage>
</organism>
<evidence type="ECO:0008006" key="2">
    <source>
        <dbReference type="Google" id="ProtNLM"/>
    </source>
</evidence>
<sequence>MFFEDYNCVQCIENCEETLSHLFFECPISQACWIFLGINWDVNLPPLDMIIQAREQFGNCIFREIVIIASWAIWTHRNGIIFDGLEKSLARWKHSFEEELKLPV</sequence>
<reference evidence="1" key="1">
    <citation type="journal article" date="2012" name="Nat. Biotechnol.">
        <title>Reference genome sequence of the model plant Setaria.</title>
        <authorList>
            <person name="Bennetzen J.L."/>
            <person name="Schmutz J."/>
            <person name="Wang H."/>
            <person name="Percifield R."/>
            <person name="Hawkins J."/>
            <person name="Pontaroli A.C."/>
            <person name="Estep M."/>
            <person name="Feng L."/>
            <person name="Vaughn J.N."/>
            <person name="Grimwood J."/>
            <person name="Jenkins J."/>
            <person name="Barry K."/>
            <person name="Lindquist E."/>
            <person name="Hellsten U."/>
            <person name="Deshpande S."/>
            <person name="Wang X."/>
            <person name="Wu X."/>
            <person name="Mitros T."/>
            <person name="Triplett J."/>
            <person name="Yang X."/>
            <person name="Ye C.Y."/>
            <person name="Mauro-Herrera M."/>
            <person name="Wang L."/>
            <person name="Li P."/>
            <person name="Sharma M."/>
            <person name="Sharma R."/>
            <person name="Ronald P.C."/>
            <person name="Panaud O."/>
            <person name="Kellogg E.A."/>
            <person name="Brutnell T.P."/>
            <person name="Doust A.N."/>
            <person name="Tuskan G.A."/>
            <person name="Rokhsar D."/>
            <person name="Devos K.M."/>
        </authorList>
    </citation>
    <scope>NUCLEOTIDE SEQUENCE [LARGE SCALE GENOMIC DNA]</scope>
    <source>
        <strain evidence="1">Yugu1</strain>
    </source>
</reference>
<dbReference type="OrthoDB" id="693277at2759"/>
<proteinExistence type="predicted"/>
<protein>
    <recommendedName>
        <fullName evidence="2">Reverse transcriptase zinc-binding domain-containing protein</fullName>
    </recommendedName>
</protein>
<accession>A0A368Q568</accession>